<dbReference type="Proteomes" id="UP001500279">
    <property type="component" value="Unassembled WGS sequence"/>
</dbReference>
<dbReference type="CDD" id="cd04776">
    <property type="entry name" value="HTH_GnyR"/>
    <property type="match status" value="1"/>
</dbReference>
<dbReference type="InterPro" id="IPR009061">
    <property type="entry name" value="DNA-bd_dom_put_sf"/>
</dbReference>
<dbReference type="SUPFAM" id="SSF46955">
    <property type="entry name" value="Putative DNA-binding domain"/>
    <property type="match status" value="1"/>
</dbReference>
<dbReference type="PANTHER" id="PTHR30204">
    <property type="entry name" value="REDOX-CYCLING DRUG-SENSING TRANSCRIPTIONAL ACTIVATOR SOXR"/>
    <property type="match status" value="1"/>
</dbReference>
<accession>A0ABN1JRU9</accession>
<name>A0ABN1JRU9_9BURK</name>
<dbReference type="SMART" id="SM00422">
    <property type="entry name" value="HTH_MERR"/>
    <property type="match status" value="1"/>
</dbReference>
<dbReference type="EMBL" id="BAAAEW010000006">
    <property type="protein sequence ID" value="GAA0745434.1"/>
    <property type="molecule type" value="Genomic_DNA"/>
</dbReference>
<evidence type="ECO:0000313" key="4">
    <source>
        <dbReference type="Proteomes" id="UP001500279"/>
    </source>
</evidence>
<reference evidence="3 4" key="1">
    <citation type="journal article" date="2019" name="Int. J. Syst. Evol. Microbiol.">
        <title>The Global Catalogue of Microorganisms (GCM) 10K type strain sequencing project: providing services to taxonomists for standard genome sequencing and annotation.</title>
        <authorList>
            <consortium name="The Broad Institute Genomics Platform"/>
            <consortium name="The Broad Institute Genome Sequencing Center for Infectious Disease"/>
            <person name="Wu L."/>
            <person name="Ma J."/>
        </authorList>
    </citation>
    <scope>NUCLEOTIDE SEQUENCE [LARGE SCALE GENOMIC DNA]</scope>
    <source>
        <strain evidence="3 4">JCM 15503</strain>
    </source>
</reference>
<sequence>MAATDFATSVANSLSASPVLNLVPSDAAMQGLSAEDAVAAHHDDDTAELFGITELCKAFGISLRAIRFYEDKGLLSPRRVNGTRVYTRRDRARLALILRAKAIGSSLAEIKHYLDLYGTQGEGRRQQMQYVFDRTSQAIADLSQKRAHIDATLAELHVINDAVRNGLNALD</sequence>
<proteinExistence type="predicted"/>
<dbReference type="Gene3D" id="1.10.1660.10">
    <property type="match status" value="1"/>
</dbReference>
<comment type="caution">
    <text evidence="3">The sequence shown here is derived from an EMBL/GenBank/DDBJ whole genome shotgun (WGS) entry which is preliminary data.</text>
</comment>
<evidence type="ECO:0000313" key="3">
    <source>
        <dbReference type="EMBL" id="GAA0745434.1"/>
    </source>
</evidence>
<evidence type="ECO:0000256" key="1">
    <source>
        <dbReference type="ARBA" id="ARBA00023125"/>
    </source>
</evidence>
<dbReference type="PROSITE" id="PS50937">
    <property type="entry name" value="HTH_MERR_2"/>
    <property type="match status" value="1"/>
</dbReference>
<evidence type="ECO:0000259" key="2">
    <source>
        <dbReference type="PROSITE" id="PS50937"/>
    </source>
</evidence>
<dbReference type="Pfam" id="PF13411">
    <property type="entry name" value="MerR_1"/>
    <property type="match status" value="1"/>
</dbReference>
<feature type="domain" description="HTH merR-type" evidence="2">
    <location>
        <begin position="49"/>
        <end position="116"/>
    </location>
</feature>
<dbReference type="RefSeq" id="WP_231011139.1">
    <property type="nucleotide sequence ID" value="NZ_BAAAEW010000006.1"/>
</dbReference>
<gene>
    <name evidence="3" type="ORF">GCM10009107_11810</name>
</gene>
<dbReference type="InterPro" id="IPR000551">
    <property type="entry name" value="MerR-type_HTH_dom"/>
</dbReference>
<protein>
    <recommendedName>
        <fullName evidence="2">HTH merR-type domain-containing protein</fullName>
    </recommendedName>
</protein>
<dbReference type="PANTHER" id="PTHR30204:SF58">
    <property type="entry name" value="HTH-TYPE TRANSCRIPTIONAL REGULATOR YFMP"/>
    <property type="match status" value="1"/>
</dbReference>
<keyword evidence="1" id="KW-0238">DNA-binding</keyword>
<dbReference type="InterPro" id="IPR047057">
    <property type="entry name" value="MerR_fam"/>
</dbReference>
<organism evidence="3 4">
    <name type="scientific">Ideonella azotifigens</name>
    <dbReference type="NCBI Taxonomy" id="513160"/>
    <lineage>
        <taxon>Bacteria</taxon>
        <taxon>Pseudomonadati</taxon>
        <taxon>Pseudomonadota</taxon>
        <taxon>Betaproteobacteria</taxon>
        <taxon>Burkholderiales</taxon>
        <taxon>Sphaerotilaceae</taxon>
        <taxon>Ideonella</taxon>
    </lineage>
</organism>
<keyword evidence="4" id="KW-1185">Reference proteome</keyword>